<feature type="chain" id="PRO_5046445609" description="DUF4190 domain-containing protein" evidence="2">
    <location>
        <begin position="29"/>
        <end position="155"/>
    </location>
</feature>
<comment type="caution">
    <text evidence="3">The sequence shown here is derived from an EMBL/GenBank/DDBJ whole genome shotgun (WGS) entry which is preliminary data.</text>
</comment>
<keyword evidence="4" id="KW-1185">Reference proteome</keyword>
<feature type="transmembrane region" description="Helical" evidence="1">
    <location>
        <begin position="60"/>
        <end position="81"/>
    </location>
</feature>
<organism evidence="3 4">
    <name type="scientific">Candidatus Nanosyncoccus alces</name>
    <dbReference type="NCBI Taxonomy" id="2171997"/>
    <lineage>
        <taxon>Bacteria</taxon>
        <taxon>Candidatus Saccharimonadota</taxon>
        <taxon>Candidatus Nanosyncoccalia</taxon>
        <taxon>Candidatus Nanosyncoccales</taxon>
        <taxon>Candidatus Nanosyncoccaceae</taxon>
        <taxon>Candidatus Nanosyncoccus</taxon>
    </lineage>
</organism>
<dbReference type="Proteomes" id="UP001191019">
    <property type="component" value="Unassembled WGS sequence"/>
</dbReference>
<dbReference type="RefSeq" id="WP_129734544.1">
    <property type="nucleotide sequence ID" value="NZ_PRLM01000002.1"/>
</dbReference>
<proteinExistence type="predicted"/>
<accession>A0ABY0FPQ1</accession>
<keyword evidence="2" id="KW-0732">Signal</keyword>
<evidence type="ECO:0000313" key="4">
    <source>
        <dbReference type="Proteomes" id="UP001191019"/>
    </source>
</evidence>
<protein>
    <recommendedName>
        <fullName evidence="5">DUF4190 domain-containing protein</fullName>
    </recommendedName>
</protein>
<dbReference type="InterPro" id="IPR043993">
    <property type="entry name" value="T4SS_pilin"/>
</dbReference>
<reference evidence="3 4" key="2">
    <citation type="journal article" date="2020" name="Cell Rep.">
        <title>Acquisition and Adaptation of Ultra-small Parasitic Reduced Genome Bacteria to Mammalian Hosts.</title>
        <authorList>
            <person name="McLean J.S."/>
            <person name="Bor B."/>
            <person name="Kerns K.A."/>
            <person name="Liu Q."/>
            <person name="To T.T."/>
            <person name="Solden L."/>
            <person name="Hendrickson E.L."/>
            <person name="Wrighton K."/>
            <person name="Shi W."/>
            <person name="He X."/>
        </authorList>
    </citation>
    <scope>NUCLEOTIDE SEQUENCE [LARGE SCALE GENOMIC DNA]</scope>
    <source>
        <strain evidence="3 4">TM7_G3_2_Rum_HOT_351B</strain>
    </source>
</reference>
<sequence>MKKIVKISLSIILGLVGVTTLIAPPVFAADDVCSKQGVVPNEVYEAAGCSGNKNELQSAITSILSAIIGVVGLISVIYIIIGGIQYMSSSGDPSKIEKAKKTILYACIGLIISALAFIIVNFVINNILGQAQTTEEEEKTPPTGLIELPIAFSEK</sequence>
<dbReference type="EMBL" id="PRLM01000002">
    <property type="protein sequence ID" value="RYC74934.1"/>
    <property type="molecule type" value="Genomic_DNA"/>
</dbReference>
<dbReference type="NCBIfam" id="NF045849">
    <property type="entry name" value="ICE_MMCAP2_0565"/>
    <property type="match status" value="1"/>
</dbReference>
<dbReference type="Pfam" id="PF18895">
    <property type="entry name" value="T4SS_pilin"/>
    <property type="match status" value="1"/>
</dbReference>
<feature type="transmembrane region" description="Helical" evidence="1">
    <location>
        <begin position="102"/>
        <end position="124"/>
    </location>
</feature>
<evidence type="ECO:0008006" key="5">
    <source>
        <dbReference type="Google" id="ProtNLM"/>
    </source>
</evidence>
<gene>
    <name evidence="3" type="ORF">G3RUM_00210</name>
</gene>
<evidence type="ECO:0000313" key="3">
    <source>
        <dbReference type="EMBL" id="RYC74934.1"/>
    </source>
</evidence>
<keyword evidence="1" id="KW-0472">Membrane</keyword>
<keyword evidence="1" id="KW-1133">Transmembrane helix</keyword>
<feature type="signal peptide" evidence="2">
    <location>
        <begin position="1"/>
        <end position="28"/>
    </location>
</feature>
<evidence type="ECO:0000256" key="2">
    <source>
        <dbReference type="SAM" id="SignalP"/>
    </source>
</evidence>
<name>A0ABY0FPQ1_9BACT</name>
<evidence type="ECO:0000256" key="1">
    <source>
        <dbReference type="SAM" id="Phobius"/>
    </source>
</evidence>
<reference evidence="3 4" key="1">
    <citation type="journal article" date="2018" name="bioRxiv">
        <title>Evidence of independent acquisition and adaption of ultra-small bacteria to human hosts across the highly diverse yet reduced genomes of the phylum Saccharibacteria.</title>
        <authorList>
            <person name="McLean J.S."/>
            <person name="Bor B."/>
            <person name="To T.T."/>
            <person name="Liu Q."/>
            <person name="Kearns K.A."/>
            <person name="Solden L.M."/>
            <person name="Wrighton K.C."/>
            <person name="He X."/>
            <person name="Shi W."/>
        </authorList>
    </citation>
    <scope>NUCLEOTIDE SEQUENCE [LARGE SCALE GENOMIC DNA]</scope>
    <source>
        <strain evidence="3 4">TM7_G3_2_Rum_HOT_351B</strain>
    </source>
</reference>
<keyword evidence="1" id="KW-0812">Transmembrane</keyword>